<comment type="cofactor">
    <cofactor evidence="1">
        <name>Zn(2+)</name>
        <dbReference type="ChEBI" id="CHEBI:29105"/>
    </cofactor>
</comment>
<dbReference type="SMART" id="SM00956">
    <property type="entry name" value="RQC"/>
    <property type="match status" value="1"/>
</dbReference>
<comment type="catalytic activity">
    <reaction evidence="9">
        <text>Couples ATP hydrolysis with the unwinding of duplex DNA by translocating in the 3'-5' direction.</text>
        <dbReference type="EC" id="5.6.2.4"/>
    </reaction>
</comment>
<reference evidence="16" key="1">
    <citation type="submission" date="2022-01" db="EMBL/GenBank/DDBJ databases">
        <authorList>
            <person name="King R."/>
        </authorList>
    </citation>
    <scope>NUCLEOTIDE SEQUENCE</scope>
</reference>
<feature type="compositionally biased region" description="Basic and acidic residues" evidence="12">
    <location>
        <begin position="883"/>
        <end position="897"/>
    </location>
</feature>
<feature type="region of interest" description="Disordered" evidence="12">
    <location>
        <begin position="931"/>
        <end position="996"/>
    </location>
</feature>
<dbReference type="PANTHER" id="PTHR13710:SF120">
    <property type="entry name" value="BIFUNCTIONAL 3'-5' EXONUCLEASE_ATP-DEPENDENT HELICASE WRN"/>
    <property type="match status" value="1"/>
</dbReference>
<comment type="similarity">
    <text evidence="2">Belongs to the helicase family. RecQ subfamily.</text>
</comment>
<evidence type="ECO:0000256" key="12">
    <source>
        <dbReference type="SAM" id="MobiDB-lite"/>
    </source>
</evidence>
<keyword evidence="8" id="KW-0413">Isomerase</keyword>
<evidence type="ECO:0000259" key="15">
    <source>
        <dbReference type="PROSITE" id="PS51194"/>
    </source>
</evidence>
<dbReference type="NCBIfam" id="TIGR00614">
    <property type="entry name" value="recQ_fam"/>
    <property type="match status" value="1"/>
</dbReference>
<keyword evidence="7" id="KW-0238">DNA-binding</keyword>
<dbReference type="GO" id="GO:0043138">
    <property type="term" value="F:3'-5' DNA helicase activity"/>
    <property type="evidence" value="ECO:0007669"/>
    <property type="project" value="UniProtKB-EC"/>
</dbReference>
<dbReference type="Pfam" id="PF09382">
    <property type="entry name" value="RQC"/>
    <property type="match status" value="1"/>
</dbReference>
<dbReference type="EMBL" id="OU898277">
    <property type="protein sequence ID" value="CAG9829732.1"/>
    <property type="molecule type" value="Genomic_DNA"/>
</dbReference>
<evidence type="ECO:0000256" key="4">
    <source>
        <dbReference type="ARBA" id="ARBA00022801"/>
    </source>
</evidence>
<dbReference type="Pfam" id="PF14493">
    <property type="entry name" value="HTH_40"/>
    <property type="match status" value="1"/>
</dbReference>
<evidence type="ECO:0000259" key="13">
    <source>
        <dbReference type="PROSITE" id="PS50967"/>
    </source>
</evidence>
<dbReference type="InterPro" id="IPR001650">
    <property type="entry name" value="Helicase_C-like"/>
</dbReference>
<dbReference type="GO" id="GO:0005654">
    <property type="term" value="C:nucleoplasm"/>
    <property type="evidence" value="ECO:0007669"/>
    <property type="project" value="TreeGrafter"/>
</dbReference>
<keyword evidence="5" id="KW-0347">Helicase</keyword>
<proteinExistence type="inferred from homology"/>
<dbReference type="InterPro" id="IPR029491">
    <property type="entry name" value="Helicase_HTH"/>
</dbReference>
<dbReference type="SUPFAM" id="SSF52540">
    <property type="entry name" value="P-loop containing nucleoside triphosphate hydrolases"/>
    <property type="match status" value="1"/>
</dbReference>
<sequence>MDELAEFDDEWDDDMLNNLADAEASFTEDNSDSDSPQAKHLDALKRLFGHKEFRPMQWKIISSILNSKRDNCAIMSTGYGKSLCFQFPSVYRGGVTFVISPLISLMEDQVLALKVANIPACLLGTANRNQATTICEIEENKYRLVYLTPEFCCGDLGTDLLIKWSKTLDVVLLAIDEAHCVSSWGHDFRAQYRKLGKLRDIMPDVPILAVTATATKKVRDDIVKNLKLRNPQLVCTSFDRPNFYLSVKPKTNNVLNDLESVMVRKNNKLQFSGPTIIYCITRKLTEDIAALLKASNINCSPYHAGLPLKQRQEAHEKFVRDQVEVVVATIAFGMGIDKPDVRNVIHYGISNSIENYYQEIGRAGRDGQPATCVCFYSAADFRSHRFLQKELSAINKERKEALLNNITNYVETTDCRRKFILSYFEETMNTSKRDRCCDNCSAPKRTINLENYEGLDTNGNYDFSEDARLFLSVIDNMPGYGINTYVKILVGKAEKKYEYLYDKPLWGCGKSKSNNWWTEIGRLLLKHKFLTNKKSANKFVVVYILSDTGKRFLNSTGKLITAPTDTILECLTTKSSIWIKKGDQVTSSQSTSSLQATPLDQFSKQEVDTKTSEVYRLLVNKRTEIANSEGCMPYMVASTKALQEIAEAKPQTLKQLESLQIDGFTVAKYKKFGQLLLEVIPNMKKSIKELLVKYPLPDVKNSISTTINTSYLLCNAGKSLKEIADERKFAISTIETHLTTAMKVGLPVKLSTFDVDRKLAKTIINGILEANAGLTVLTPIKFACPESVTFGQIRALTTYLQIREHLNEKNALYEEDDDPEYYEMYILAKKRKEEQSQTEKLNTLLEGLEEVDKNGLDQEYSQNSNCSDDLLINACNFYEGKEEQSQTEKDKEFKEKNNSSFDEVLSNVQKQEDSGGDKDENEPILKKTKYDFSELLNSPPRNKDASSDSDDTIILEETDNIISSIDADGRKQNDASKEYVTPQPEQEKLTTISAGQTSKSISLPPWLMKKRVG</sequence>
<dbReference type="FunFam" id="3.40.50.300:FF:000941">
    <property type="entry name" value="Werner syndrome RecQ like helicase"/>
    <property type="match status" value="1"/>
</dbReference>
<dbReference type="SMART" id="SM00490">
    <property type="entry name" value="HELICc"/>
    <property type="match status" value="1"/>
</dbReference>
<dbReference type="InterPro" id="IPR027417">
    <property type="entry name" value="P-loop_NTPase"/>
</dbReference>
<keyword evidence="17" id="KW-1185">Reference proteome</keyword>
<dbReference type="PANTHER" id="PTHR13710">
    <property type="entry name" value="DNA HELICASE RECQ FAMILY MEMBER"/>
    <property type="match status" value="1"/>
</dbReference>
<dbReference type="GO" id="GO:0005524">
    <property type="term" value="F:ATP binding"/>
    <property type="evidence" value="ECO:0007669"/>
    <property type="project" value="UniProtKB-KW"/>
</dbReference>
<dbReference type="SMART" id="SM00341">
    <property type="entry name" value="HRDC"/>
    <property type="match status" value="1"/>
</dbReference>
<dbReference type="GO" id="GO:0009378">
    <property type="term" value="F:four-way junction helicase activity"/>
    <property type="evidence" value="ECO:0007669"/>
    <property type="project" value="TreeGrafter"/>
</dbReference>
<dbReference type="GO" id="GO:0000723">
    <property type="term" value="P:telomere maintenance"/>
    <property type="evidence" value="ECO:0007669"/>
    <property type="project" value="TreeGrafter"/>
</dbReference>
<comment type="catalytic activity">
    <reaction evidence="11">
        <text>ATP + H2O = ADP + phosphate + H(+)</text>
        <dbReference type="Rhea" id="RHEA:13065"/>
        <dbReference type="ChEBI" id="CHEBI:15377"/>
        <dbReference type="ChEBI" id="CHEBI:15378"/>
        <dbReference type="ChEBI" id="CHEBI:30616"/>
        <dbReference type="ChEBI" id="CHEBI:43474"/>
        <dbReference type="ChEBI" id="CHEBI:456216"/>
    </reaction>
</comment>
<feature type="compositionally biased region" description="Basic and acidic residues" evidence="12">
    <location>
        <begin position="967"/>
        <end position="977"/>
    </location>
</feature>
<keyword evidence="6" id="KW-0067">ATP-binding</keyword>
<evidence type="ECO:0000256" key="10">
    <source>
        <dbReference type="ARBA" id="ARBA00034808"/>
    </source>
</evidence>
<dbReference type="CDD" id="cd18794">
    <property type="entry name" value="SF2_C_RecQ"/>
    <property type="match status" value="1"/>
</dbReference>
<dbReference type="OrthoDB" id="10261556at2759"/>
<dbReference type="InterPro" id="IPR004589">
    <property type="entry name" value="DNA_helicase_ATP-dep_RecQ"/>
</dbReference>
<dbReference type="SMART" id="SM00487">
    <property type="entry name" value="DEXDc"/>
    <property type="match status" value="1"/>
</dbReference>
<dbReference type="Gene3D" id="3.40.50.300">
    <property type="entry name" value="P-loop containing nucleotide triphosphate hydrolases"/>
    <property type="match status" value="2"/>
</dbReference>
<dbReference type="Proteomes" id="UP001153709">
    <property type="component" value="Chromosome 2"/>
</dbReference>
<dbReference type="SUPFAM" id="SSF47819">
    <property type="entry name" value="HRDC-like"/>
    <property type="match status" value="1"/>
</dbReference>
<feature type="region of interest" description="Disordered" evidence="12">
    <location>
        <begin position="883"/>
        <end position="902"/>
    </location>
</feature>
<dbReference type="GO" id="GO:0003677">
    <property type="term" value="F:DNA binding"/>
    <property type="evidence" value="ECO:0007669"/>
    <property type="project" value="UniProtKB-KW"/>
</dbReference>
<evidence type="ECO:0000256" key="3">
    <source>
        <dbReference type="ARBA" id="ARBA00022741"/>
    </source>
</evidence>
<dbReference type="Pfam" id="PF00271">
    <property type="entry name" value="Helicase_C"/>
    <property type="match status" value="1"/>
</dbReference>
<evidence type="ECO:0000256" key="2">
    <source>
        <dbReference type="ARBA" id="ARBA00005446"/>
    </source>
</evidence>
<keyword evidence="4" id="KW-0378">Hydrolase</keyword>
<dbReference type="InterPro" id="IPR014001">
    <property type="entry name" value="Helicase_ATP-bd"/>
</dbReference>
<dbReference type="Gene3D" id="1.10.10.10">
    <property type="entry name" value="Winged helix-like DNA-binding domain superfamily/Winged helix DNA-binding domain"/>
    <property type="match status" value="1"/>
</dbReference>
<evidence type="ECO:0000313" key="17">
    <source>
        <dbReference type="Proteomes" id="UP001153709"/>
    </source>
</evidence>
<organism evidence="16 17">
    <name type="scientific">Diabrotica balteata</name>
    <name type="common">Banded cucumber beetle</name>
    <dbReference type="NCBI Taxonomy" id="107213"/>
    <lineage>
        <taxon>Eukaryota</taxon>
        <taxon>Metazoa</taxon>
        <taxon>Ecdysozoa</taxon>
        <taxon>Arthropoda</taxon>
        <taxon>Hexapoda</taxon>
        <taxon>Insecta</taxon>
        <taxon>Pterygota</taxon>
        <taxon>Neoptera</taxon>
        <taxon>Endopterygota</taxon>
        <taxon>Coleoptera</taxon>
        <taxon>Polyphaga</taxon>
        <taxon>Cucujiformia</taxon>
        <taxon>Chrysomeloidea</taxon>
        <taxon>Chrysomelidae</taxon>
        <taxon>Galerucinae</taxon>
        <taxon>Diabroticina</taxon>
        <taxon>Diabroticites</taxon>
        <taxon>Diabrotica</taxon>
    </lineage>
</organism>
<dbReference type="PROSITE" id="PS51192">
    <property type="entry name" value="HELICASE_ATP_BIND_1"/>
    <property type="match status" value="1"/>
</dbReference>
<evidence type="ECO:0000256" key="9">
    <source>
        <dbReference type="ARBA" id="ARBA00034617"/>
    </source>
</evidence>
<accession>A0A9N9SS88</accession>
<dbReference type="InterPro" id="IPR011545">
    <property type="entry name" value="DEAD/DEAH_box_helicase_dom"/>
</dbReference>
<dbReference type="GO" id="GO:0000724">
    <property type="term" value="P:double-strand break repair via homologous recombination"/>
    <property type="evidence" value="ECO:0007669"/>
    <property type="project" value="TreeGrafter"/>
</dbReference>
<dbReference type="FunFam" id="3.40.50.300:FF:001456">
    <property type="entry name" value="ATP-dependent DNA helicase"/>
    <property type="match status" value="1"/>
</dbReference>
<dbReference type="PROSITE" id="PS50967">
    <property type="entry name" value="HRDC"/>
    <property type="match status" value="1"/>
</dbReference>
<dbReference type="GO" id="GO:0005694">
    <property type="term" value="C:chromosome"/>
    <property type="evidence" value="ECO:0007669"/>
    <property type="project" value="TreeGrafter"/>
</dbReference>
<dbReference type="InterPro" id="IPR044876">
    <property type="entry name" value="HRDC_dom_sf"/>
</dbReference>
<dbReference type="Pfam" id="PF16124">
    <property type="entry name" value="RecQ_Zn_bind"/>
    <property type="match status" value="1"/>
</dbReference>
<dbReference type="InterPro" id="IPR002121">
    <property type="entry name" value="HRDC_dom"/>
</dbReference>
<dbReference type="Pfam" id="PF00270">
    <property type="entry name" value="DEAD"/>
    <property type="match status" value="1"/>
</dbReference>
<dbReference type="GO" id="GO:0005737">
    <property type="term" value="C:cytoplasm"/>
    <property type="evidence" value="ECO:0007669"/>
    <property type="project" value="TreeGrafter"/>
</dbReference>
<dbReference type="GO" id="GO:0006260">
    <property type="term" value="P:DNA replication"/>
    <property type="evidence" value="ECO:0007669"/>
    <property type="project" value="InterPro"/>
</dbReference>
<feature type="compositionally biased region" description="Acidic residues" evidence="12">
    <location>
        <begin position="947"/>
        <end position="959"/>
    </location>
</feature>
<evidence type="ECO:0000259" key="14">
    <source>
        <dbReference type="PROSITE" id="PS51192"/>
    </source>
</evidence>
<feature type="domain" description="Helicase ATP-binding" evidence="14">
    <location>
        <begin position="62"/>
        <end position="232"/>
    </location>
</feature>
<evidence type="ECO:0000256" key="11">
    <source>
        <dbReference type="ARBA" id="ARBA00049360"/>
    </source>
</evidence>
<evidence type="ECO:0000256" key="5">
    <source>
        <dbReference type="ARBA" id="ARBA00022806"/>
    </source>
</evidence>
<evidence type="ECO:0000256" key="8">
    <source>
        <dbReference type="ARBA" id="ARBA00023235"/>
    </source>
</evidence>
<dbReference type="InterPro" id="IPR018982">
    <property type="entry name" value="RQC_domain"/>
</dbReference>
<dbReference type="EC" id="5.6.2.4" evidence="10"/>
<dbReference type="PROSITE" id="PS51194">
    <property type="entry name" value="HELICASE_CTER"/>
    <property type="match status" value="1"/>
</dbReference>
<evidence type="ECO:0000256" key="7">
    <source>
        <dbReference type="ARBA" id="ARBA00023125"/>
    </source>
</evidence>
<dbReference type="GO" id="GO:0016787">
    <property type="term" value="F:hydrolase activity"/>
    <property type="evidence" value="ECO:0007669"/>
    <property type="project" value="UniProtKB-KW"/>
</dbReference>
<dbReference type="Pfam" id="PF00570">
    <property type="entry name" value="HRDC"/>
    <property type="match status" value="1"/>
</dbReference>
<dbReference type="InterPro" id="IPR036388">
    <property type="entry name" value="WH-like_DNA-bd_sf"/>
</dbReference>
<dbReference type="Gene3D" id="1.10.150.80">
    <property type="entry name" value="HRDC domain"/>
    <property type="match status" value="1"/>
</dbReference>
<dbReference type="SUPFAM" id="SSF46785">
    <property type="entry name" value="Winged helix' DNA-binding domain"/>
    <property type="match status" value="1"/>
</dbReference>
<dbReference type="InterPro" id="IPR032284">
    <property type="entry name" value="RecQ_Zn-bd"/>
</dbReference>
<dbReference type="InterPro" id="IPR036390">
    <property type="entry name" value="WH_DNA-bd_sf"/>
</dbReference>
<feature type="domain" description="HRDC" evidence="13">
    <location>
        <begin position="608"/>
        <end position="690"/>
    </location>
</feature>
<evidence type="ECO:0000313" key="16">
    <source>
        <dbReference type="EMBL" id="CAG9829732.1"/>
    </source>
</evidence>
<keyword evidence="3" id="KW-0547">Nucleotide-binding</keyword>
<gene>
    <name evidence="16" type="ORF">DIABBA_LOCUS3501</name>
</gene>
<dbReference type="AlphaFoldDB" id="A0A9N9SS88"/>
<feature type="domain" description="Helicase C-terminal" evidence="15">
    <location>
        <begin position="257"/>
        <end position="410"/>
    </location>
</feature>
<dbReference type="InterPro" id="IPR010997">
    <property type="entry name" value="HRDC-like_sf"/>
</dbReference>
<protein>
    <recommendedName>
        <fullName evidence="10">DNA 3'-5' helicase</fullName>
        <ecNumber evidence="10">5.6.2.4</ecNumber>
    </recommendedName>
</protein>
<name>A0A9N9SS88_DIABA</name>
<evidence type="ECO:0000256" key="6">
    <source>
        <dbReference type="ARBA" id="ARBA00022840"/>
    </source>
</evidence>
<evidence type="ECO:0000256" key="1">
    <source>
        <dbReference type="ARBA" id="ARBA00001947"/>
    </source>
</evidence>